<sequence length="95" mass="10705">MHLKVFLRVFAFKFTCVVVKTSDEVIAPNHLLGCWGGLVCTFSCHWARSEVDPGQVSSPSQGDTETHSIARTLTPKDNLEQHLTLMFLDCERKLE</sequence>
<evidence type="ECO:0008006" key="5">
    <source>
        <dbReference type="Google" id="ProtNLM"/>
    </source>
</evidence>
<proteinExistence type="predicted"/>
<name>A0ABV1ACV4_9TELE</name>
<feature type="compositionally biased region" description="Polar residues" evidence="1">
    <location>
        <begin position="55"/>
        <end position="71"/>
    </location>
</feature>
<evidence type="ECO:0000313" key="4">
    <source>
        <dbReference type="Proteomes" id="UP001469553"/>
    </source>
</evidence>
<dbReference type="EMBL" id="JAHRIP010088732">
    <property type="protein sequence ID" value="MEQ2316392.1"/>
    <property type="molecule type" value="Genomic_DNA"/>
</dbReference>
<gene>
    <name evidence="3" type="ORF">AMECASPLE_032068</name>
</gene>
<accession>A0ABV1ACV4</accession>
<comment type="caution">
    <text evidence="3">The sequence shown here is derived from an EMBL/GenBank/DDBJ whole genome shotgun (WGS) entry which is preliminary data.</text>
</comment>
<dbReference type="Proteomes" id="UP001469553">
    <property type="component" value="Unassembled WGS sequence"/>
</dbReference>
<feature type="chain" id="PRO_5046986181" description="Secreted protein" evidence="2">
    <location>
        <begin position="22"/>
        <end position="95"/>
    </location>
</feature>
<protein>
    <recommendedName>
        <fullName evidence="5">Secreted protein</fullName>
    </recommendedName>
</protein>
<feature type="region of interest" description="Disordered" evidence="1">
    <location>
        <begin position="52"/>
        <end position="75"/>
    </location>
</feature>
<keyword evidence="2" id="KW-0732">Signal</keyword>
<evidence type="ECO:0000256" key="2">
    <source>
        <dbReference type="SAM" id="SignalP"/>
    </source>
</evidence>
<evidence type="ECO:0000256" key="1">
    <source>
        <dbReference type="SAM" id="MobiDB-lite"/>
    </source>
</evidence>
<evidence type="ECO:0000313" key="3">
    <source>
        <dbReference type="EMBL" id="MEQ2316392.1"/>
    </source>
</evidence>
<keyword evidence="4" id="KW-1185">Reference proteome</keyword>
<feature type="signal peptide" evidence="2">
    <location>
        <begin position="1"/>
        <end position="21"/>
    </location>
</feature>
<reference evidence="3 4" key="1">
    <citation type="submission" date="2021-06" db="EMBL/GenBank/DDBJ databases">
        <authorList>
            <person name="Palmer J.M."/>
        </authorList>
    </citation>
    <scope>NUCLEOTIDE SEQUENCE [LARGE SCALE GENOMIC DNA]</scope>
    <source>
        <strain evidence="3 4">AS_MEX2019</strain>
        <tissue evidence="3">Muscle</tissue>
    </source>
</reference>
<organism evidence="3 4">
    <name type="scientific">Ameca splendens</name>
    <dbReference type="NCBI Taxonomy" id="208324"/>
    <lineage>
        <taxon>Eukaryota</taxon>
        <taxon>Metazoa</taxon>
        <taxon>Chordata</taxon>
        <taxon>Craniata</taxon>
        <taxon>Vertebrata</taxon>
        <taxon>Euteleostomi</taxon>
        <taxon>Actinopterygii</taxon>
        <taxon>Neopterygii</taxon>
        <taxon>Teleostei</taxon>
        <taxon>Neoteleostei</taxon>
        <taxon>Acanthomorphata</taxon>
        <taxon>Ovalentaria</taxon>
        <taxon>Atherinomorphae</taxon>
        <taxon>Cyprinodontiformes</taxon>
        <taxon>Goodeidae</taxon>
        <taxon>Ameca</taxon>
    </lineage>
</organism>